<dbReference type="PANTHER" id="PTHR45947">
    <property type="entry name" value="SULFOQUINOVOSYL TRANSFERASE SQD2"/>
    <property type="match status" value="1"/>
</dbReference>
<accession>A0A934W6F3</accession>
<dbReference type="PROSITE" id="PS51677">
    <property type="entry name" value="NODB"/>
    <property type="match status" value="1"/>
</dbReference>
<dbReference type="InterPro" id="IPR001296">
    <property type="entry name" value="Glyco_trans_1"/>
</dbReference>
<evidence type="ECO:0000259" key="1">
    <source>
        <dbReference type="PROSITE" id="PS51677"/>
    </source>
</evidence>
<dbReference type="SUPFAM" id="SSF88713">
    <property type="entry name" value="Glycoside hydrolase/deacetylase"/>
    <property type="match status" value="1"/>
</dbReference>
<dbReference type="CDD" id="cd03801">
    <property type="entry name" value="GT4_PimA-like"/>
    <property type="match status" value="1"/>
</dbReference>
<reference evidence="2" key="1">
    <citation type="submission" date="2021-01" db="EMBL/GenBank/DDBJ databases">
        <title>Genome sequence of strain Noviherbaspirillum sp. DKR-6.</title>
        <authorList>
            <person name="Chaudhary D.K."/>
        </authorList>
    </citation>
    <scope>NUCLEOTIDE SEQUENCE</scope>
    <source>
        <strain evidence="2">DKR-6</strain>
    </source>
</reference>
<evidence type="ECO:0000313" key="2">
    <source>
        <dbReference type="EMBL" id="MBK4734293.1"/>
    </source>
</evidence>
<dbReference type="InterPro" id="IPR028098">
    <property type="entry name" value="Glyco_trans_4-like_N"/>
</dbReference>
<dbReference type="InterPro" id="IPR002509">
    <property type="entry name" value="NODB_dom"/>
</dbReference>
<dbReference type="AlphaFoldDB" id="A0A934W6F3"/>
<dbReference type="Pfam" id="PF01522">
    <property type="entry name" value="Polysacc_deac_1"/>
    <property type="match status" value="1"/>
</dbReference>
<dbReference type="Proteomes" id="UP000622890">
    <property type="component" value="Unassembled WGS sequence"/>
</dbReference>
<feature type="domain" description="NodB homology" evidence="1">
    <location>
        <begin position="104"/>
        <end position="282"/>
    </location>
</feature>
<comment type="caution">
    <text evidence="2">The sequence shown here is derived from an EMBL/GenBank/DDBJ whole genome shotgun (WGS) entry which is preliminary data.</text>
</comment>
<name>A0A934W6F3_9BURK</name>
<proteinExistence type="predicted"/>
<dbReference type="Pfam" id="PF00534">
    <property type="entry name" value="Glycos_transf_1"/>
    <property type="match status" value="1"/>
</dbReference>
<keyword evidence="3" id="KW-1185">Reference proteome</keyword>
<dbReference type="GO" id="GO:0005975">
    <property type="term" value="P:carbohydrate metabolic process"/>
    <property type="evidence" value="ECO:0007669"/>
    <property type="project" value="InterPro"/>
</dbReference>
<dbReference type="PANTHER" id="PTHR45947:SF3">
    <property type="entry name" value="SULFOQUINOVOSYL TRANSFERASE SQD2"/>
    <property type="match status" value="1"/>
</dbReference>
<gene>
    <name evidence="2" type="ORF">JJB74_06725</name>
</gene>
<dbReference type="Gene3D" id="3.40.50.2000">
    <property type="entry name" value="Glycogen Phosphorylase B"/>
    <property type="match status" value="2"/>
</dbReference>
<dbReference type="SUPFAM" id="SSF53756">
    <property type="entry name" value="UDP-Glycosyltransferase/glycogen phosphorylase"/>
    <property type="match status" value="1"/>
</dbReference>
<dbReference type="GO" id="GO:0016810">
    <property type="term" value="F:hydrolase activity, acting on carbon-nitrogen (but not peptide) bonds"/>
    <property type="evidence" value="ECO:0007669"/>
    <property type="project" value="InterPro"/>
</dbReference>
<evidence type="ECO:0000313" key="3">
    <source>
        <dbReference type="Proteomes" id="UP000622890"/>
    </source>
</evidence>
<protein>
    <submittedName>
        <fullName evidence="2">Glycosyltransferase</fullName>
    </submittedName>
</protein>
<dbReference type="InterPro" id="IPR050194">
    <property type="entry name" value="Glycosyltransferase_grp1"/>
</dbReference>
<sequence length="767" mass="83913">MRLDERADSITSPLLRGASHQGAPRGLGADFANGLFSLFSSHGPSARLTILLFHKIPRIADPLTPDEPILAQFERTLDFLSGNANVLPLSEAVGALGKGTLPRRSIAITFDDGYDDWLHTVGPALRKRNLPATFFITTGQLEGPALWHERIIAAVRALPDTGSRLPYGFGNYSDLRSQQRRIKLIAELQERLKYAPLSERMAAIEMLEAQAISLPVWPVGFGRDAVRELHNQGFEIGGHTISHPILNECSDDEALQEIGGCKEELESIIGGKVHSFAYPNGRPVKDYEGRHVAMVKACGYRAAVATSGGAAKSSSDIFQLPRFTPWGESEERMALQLARNLVAAEKHVRSVPVISELQTQTPVRCLMIASTFAPLHGGSAVVYDNLCRHMPEGSIRVLTARKSYLTNREIEGWQEHDRAAPYPVERIPLLRPLMQPPPANILVSLWRFAVRDIPLYASTLIAAASIVRKHRINVICVGELVTGSWLGIALKRLFGCKLVIYIHGEEITTATGGRLSGNKRREYLHHADKVVAVSSFTCDALTQGMALHSEKIELIQNGVDIDRFTPGEKDPELIRRYGLEGKKVVLTLGRLVPRKGADMAIRAMAPLLKMRNDVHYLIVGDGELRDELKRIIGEEQVTDKVTLVGKVSEEDLVKYFRLCDIFLMPNRTMPDGDTEGFGLVFREANACGKPVIGGHAGGVVEAVLDGESGLLVDGNNTQEIGQAVQRLLGDEAFAAQIGKAGMALAISSSTKSVAARFLATCGRLLRD</sequence>
<dbReference type="Pfam" id="PF13439">
    <property type="entry name" value="Glyco_transf_4"/>
    <property type="match status" value="1"/>
</dbReference>
<organism evidence="2 3">
    <name type="scientific">Noviherbaspirillum pedocola</name>
    <dbReference type="NCBI Taxonomy" id="2801341"/>
    <lineage>
        <taxon>Bacteria</taxon>
        <taxon>Pseudomonadati</taxon>
        <taxon>Pseudomonadota</taxon>
        <taxon>Betaproteobacteria</taxon>
        <taxon>Burkholderiales</taxon>
        <taxon>Oxalobacteraceae</taxon>
        <taxon>Noviherbaspirillum</taxon>
    </lineage>
</organism>
<dbReference type="GO" id="GO:0016758">
    <property type="term" value="F:hexosyltransferase activity"/>
    <property type="evidence" value="ECO:0007669"/>
    <property type="project" value="TreeGrafter"/>
</dbReference>
<dbReference type="CDD" id="cd10918">
    <property type="entry name" value="CE4_NodB_like_5s_6s"/>
    <property type="match status" value="1"/>
</dbReference>
<dbReference type="RefSeq" id="WP_200591048.1">
    <property type="nucleotide sequence ID" value="NZ_JAEPBG010000002.1"/>
</dbReference>
<dbReference type="InterPro" id="IPR011330">
    <property type="entry name" value="Glyco_hydro/deAcase_b/a-brl"/>
</dbReference>
<dbReference type="EMBL" id="JAEPBG010000002">
    <property type="protein sequence ID" value="MBK4734293.1"/>
    <property type="molecule type" value="Genomic_DNA"/>
</dbReference>
<dbReference type="Gene3D" id="3.20.20.370">
    <property type="entry name" value="Glycoside hydrolase/deacetylase"/>
    <property type="match status" value="1"/>
</dbReference>